<proteinExistence type="predicted"/>
<sequence length="334" mass="37833">MPRGQKSKHRAREKRQRRQAQEELTSPPSAQASVERKDDSQGHPESSSAARATRSQQPEGAMAAGATAASYTSSDEESQVEEMLRELHVSTKESEEFVEEKVAILVHYLLYKYQLKEPVTKAEILRNIMQINKNQFFDVLKKATDHLELIFGLDVKEVDPNKNIYVLINKLEIDQDIKTGDVEGIPPTGLLMTILGVILTKDSHATEKEVWEVLNMMGIYDGTQHFFFGDVKMLITKDLVKERYLEYGQVPNSDPPCYEFRWGPRAHAETSKMKVLEFMAKIHNSTPSAFSPYYEEAVKEQEERAKARAAARARTAAMARLRARVNSSSLPSSK</sequence>
<dbReference type="OrthoDB" id="205198at2759"/>
<dbReference type="GO" id="GO:0000122">
    <property type="term" value="P:negative regulation of transcription by RNA polymerase II"/>
    <property type="evidence" value="ECO:0007669"/>
    <property type="project" value="TreeGrafter"/>
</dbReference>
<dbReference type="FunFam" id="1.10.10.1210:FF:000001">
    <property type="entry name" value="melanoma-associated antigen D1"/>
    <property type="match status" value="1"/>
</dbReference>
<dbReference type="FunFam" id="1.10.10.1200:FF:000007">
    <property type="entry name" value="Melanoma-associated antigen C2"/>
    <property type="match status" value="1"/>
</dbReference>
<feature type="compositionally biased region" description="Basic residues" evidence="2">
    <location>
        <begin position="1"/>
        <end position="18"/>
    </location>
</feature>
<dbReference type="InterPro" id="IPR021072">
    <property type="entry name" value="MAGE_N"/>
</dbReference>
<evidence type="ECO:0000256" key="1">
    <source>
        <dbReference type="ARBA" id="ARBA00084104"/>
    </source>
</evidence>
<dbReference type="PANTHER" id="PTHR11736:SF36">
    <property type="entry name" value="MELANOMA-ASSOCIATED ANTIGEN B10"/>
    <property type="match status" value="1"/>
</dbReference>
<name>A0A6P3ETP7_OCTDE</name>
<dbReference type="InterPro" id="IPR037445">
    <property type="entry name" value="MAGE"/>
</dbReference>
<dbReference type="Gene3D" id="1.10.10.1200">
    <property type="entry name" value="MAGE homology domain, winged helix WH1 motif"/>
    <property type="match status" value="1"/>
</dbReference>
<protein>
    <submittedName>
        <fullName evidence="5">Melanoma-associated antigen B10-like</fullName>
    </submittedName>
</protein>
<dbReference type="SMART" id="SM01373">
    <property type="entry name" value="MAGE"/>
    <property type="match status" value="1"/>
</dbReference>
<dbReference type="GeneID" id="101593050"/>
<feature type="compositionally biased region" description="Low complexity" evidence="2">
    <location>
        <begin position="46"/>
        <end position="69"/>
    </location>
</feature>
<keyword evidence="4" id="KW-1185">Reference proteome</keyword>
<reference evidence="5" key="1">
    <citation type="submission" date="2025-08" db="UniProtKB">
        <authorList>
            <consortium name="RefSeq"/>
        </authorList>
    </citation>
    <scope>IDENTIFICATION</scope>
</reference>
<keyword evidence="1" id="KW-0825">Tumor antigen</keyword>
<evidence type="ECO:0000313" key="4">
    <source>
        <dbReference type="Proteomes" id="UP000515203"/>
    </source>
</evidence>
<dbReference type="AlphaFoldDB" id="A0A6P3ETP7"/>
<feature type="region of interest" description="Disordered" evidence="2">
    <location>
        <begin position="1"/>
        <end position="83"/>
    </location>
</feature>
<accession>A0A6P3ETP7</accession>
<dbReference type="InterPro" id="IPR041898">
    <property type="entry name" value="MAGE_WH1"/>
</dbReference>
<evidence type="ECO:0000256" key="2">
    <source>
        <dbReference type="SAM" id="MobiDB-lite"/>
    </source>
</evidence>
<dbReference type="Proteomes" id="UP000515203">
    <property type="component" value="Unplaced"/>
</dbReference>
<dbReference type="RefSeq" id="XP_004631473.1">
    <property type="nucleotide sequence ID" value="XM_004631416.1"/>
</dbReference>
<dbReference type="Gene3D" id="1.10.10.1210">
    <property type="entry name" value="MAGE homology domain, winged helix WH2 motif"/>
    <property type="match status" value="1"/>
</dbReference>
<dbReference type="PANTHER" id="PTHR11736">
    <property type="entry name" value="MELANOMA-ASSOCIATED ANTIGEN MAGE ANTIGEN"/>
    <property type="match status" value="1"/>
</dbReference>
<dbReference type="InParanoid" id="A0A6P3ETP7"/>
<evidence type="ECO:0000313" key="5">
    <source>
        <dbReference type="RefSeq" id="XP_004631473.1"/>
    </source>
</evidence>
<dbReference type="Pfam" id="PF01454">
    <property type="entry name" value="MAGE"/>
    <property type="match status" value="1"/>
</dbReference>
<organism evidence="4 5">
    <name type="scientific">Octodon degus</name>
    <name type="common">Degu</name>
    <name type="synonym">Sciurus degus</name>
    <dbReference type="NCBI Taxonomy" id="10160"/>
    <lineage>
        <taxon>Eukaryota</taxon>
        <taxon>Metazoa</taxon>
        <taxon>Chordata</taxon>
        <taxon>Craniata</taxon>
        <taxon>Vertebrata</taxon>
        <taxon>Euteleostomi</taxon>
        <taxon>Mammalia</taxon>
        <taxon>Eutheria</taxon>
        <taxon>Euarchontoglires</taxon>
        <taxon>Glires</taxon>
        <taxon>Rodentia</taxon>
        <taxon>Hystricomorpha</taxon>
        <taxon>Octodontidae</taxon>
        <taxon>Octodon</taxon>
    </lineage>
</organism>
<gene>
    <name evidence="5" type="primary">LOC101593050</name>
</gene>
<dbReference type="InterPro" id="IPR041899">
    <property type="entry name" value="MAGE_WH2"/>
</dbReference>
<feature type="domain" description="MAGE" evidence="3">
    <location>
        <begin position="98"/>
        <end position="297"/>
    </location>
</feature>
<evidence type="ECO:0000259" key="3">
    <source>
        <dbReference type="PROSITE" id="PS50838"/>
    </source>
</evidence>
<dbReference type="GO" id="GO:0005634">
    <property type="term" value="C:nucleus"/>
    <property type="evidence" value="ECO:0007669"/>
    <property type="project" value="TreeGrafter"/>
</dbReference>
<dbReference type="Pfam" id="PF12440">
    <property type="entry name" value="MAGE_N"/>
    <property type="match status" value="1"/>
</dbReference>
<dbReference type="InterPro" id="IPR002190">
    <property type="entry name" value="MHD_dom"/>
</dbReference>
<dbReference type="SMART" id="SM01392">
    <property type="entry name" value="MAGE_N"/>
    <property type="match status" value="1"/>
</dbReference>
<dbReference type="PROSITE" id="PS50838">
    <property type="entry name" value="MAGE"/>
    <property type="match status" value="1"/>
</dbReference>